<dbReference type="Proteomes" id="UP000034410">
    <property type="component" value="Chromosome"/>
</dbReference>
<dbReference type="EMBL" id="CP011412">
    <property type="protein sequence ID" value="AKH19322.1"/>
    <property type="molecule type" value="Genomic_DNA"/>
</dbReference>
<dbReference type="OrthoDB" id="7064623at2"/>
<evidence type="ECO:0000313" key="2">
    <source>
        <dbReference type="Proteomes" id="UP000034410"/>
    </source>
</evidence>
<sequence>MSGEEQHSNVEPIRVRRPSEAFSAYCEAEFERRRNSGEPFDEATYSEAMELALRKIRQLEEEGYA</sequence>
<name>A0A0F7JUP9_9GAMM</name>
<gene>
    <name evidence="1" type="ORF">AAY24_02010</name>
</gene>
<proteinExistence type="predicted"/>
<keyword evidence="2" id="KW-1185">Reference proteome</keyword>
<dbReference type="AlphaFoldDB" id="A0A0F7JUP9"/>
<accession>A0A0F7JUP9</accession>
<reference evidence="1 2" key="1">
    <citation type="journal article" date="2015" name="Genome Announc.">
        <title>Complete Genome Sequence of Sedimenticola thiotaurini Strain SIP-G1, a Polyphosphate- and Polyhydroxyalkanoate-Accumulating Sulfur-Oxidizing Gammaproteobacterium Isolated from Salt Marsh Sediments.</title>
        <authorList>
            <person name="Flood B.E."/>
            <person name="Jones D.S."/>
            <person name="Bailey J.V."/>
        </authorList>
    </citation>
    <scope>NUCLEOTIDE SEQUENCE [LARGE SCALE GENOMIC DNA]</scope>
    <source>
        <strain evidence="1 2">SIP-G1</strain>
    </source>
</reference>
<dbReference type="RefSeq" id="WP_046858261.1">
    <property type="nucleotide sequence ID" value="NZ_CP011412.1"/>
</dbReference>
<evidence type="ECO:0008006" key="3">
    <source>
        <dbReference type="Google" id="ProtNLM"/>
    </source>
</evidence>
<organism evidence="1 2">
    <name type="scientific">Sedimenticola thiotaurini</name>
    <dbReference type="NCBI Taxonomy" id="1543721"/>
    <lineage>
        <taxon>Bacteria</taxon>
        <taxon>Pseudomonadati</taxon>
        <taxon>Pseudomonadota</taxon>
        <taxon>Gammaproteobacteria</taxon>
        <taxon>Chromatiales</taxon>
        <taxon>Sedimenticolaceae</taxon>
        <taxon>Sedimenticola</taxon>
    </lineage>
</organism>
<protein>
    <recommendedName>
        <fullName evidence="3">Nodulation protein E</fullName>
    </recommendedName>
</protein>
<evidence type="ECO:0000313" key="1">
    <source>
        <dbReference type="EMBL" id="AKH19322.1"/>
    </source>
</evidence>
<dbReference type="KEGG" id="seds:AAY24_02010"/>